<reference evidence="1" key="2">
    <citation type="submission" date="2020-09" db="EMBL/GenBank/DDBJ databases">
        <authorList>
            <person name="Sun Q."/>
            <person name="Kim S."/>
        </authorList>
    </citation>
    <scope>NUCLEOTIDE SEQUENCE</scope>
    <source>
        <strain evidence="1">KCTC 12988</strain>
    </source>
</reference>
<dbReference type="PANTHER" id="PTHR11626:SF2">
    <property type="entry name" value="SQUALENE SYNTHASE"/>
    <property type="match status" value="1"/>
</dbReference>
<dbReference type="GO" id="GO:0051996">
    <property type="term" value="F:squalene synthase [NAD(P)H] activity"/>
    <property type="evidence" value="ECO:0007669"/>
    <property type="project" value="InterPro"/>
</dbReference>
<keyword evidence="2" id="KW-1185">Reference proteome</keyword>
<comment type="caution">
    <text evidence="1">The sequence shown here is derived from an EMBL/GenBank/DDBJ whole genome shotgun (WGS) entry which is preliminary data.</text>
</comment>
<dbReference type="GO" id="GO:0045338">
    <property type="term" value="P:farnesyl diphosphate metabolic process"/>
    <property type="evidence" value="ECO:0007669"/>
    <property type="project" value="InterPro"/>
</dbReference>
<dbReference type="PANTHER" id="PTHR11626">
    <property type="entry name" value="FARNESYL-DIPHOSPHATE FARNESYLTRANSFERASE"/>
    <property type="match status" value="1"/>
</dbReference>
<organism evidence="1 2">
    <name type="scientific">Roseibacillus persicicus</name>
    <dbReference type="NCBI Taxonomy" id="454148"/>
    <lineage>
        <taxon>Bacteria</taxon>
        <taxon>Pseudomonadati</taxon>
        <taxon>Verrucomicrobiota</taxon>
        <taxon>Verrucomicrobiia</taxon>
        <taxon>Verrucomicrobiales</taxon>
        <taxon>Verrucomicrobiaceae</taxon>
        <taxon>Roseibacillus</taxon>
    </lineage>
</organism>
<dbReference type="Proteomes" id="UP000644507">
    <property type="component" value="Unassembled WGS sequence"/>
</dbReference>
<name>A0A918TRL1_9BACT</name>
<dbReference type="InterPro" id="IPR002060">
    <property type="entry name" value="Squ/phyt_synthse"/>
</dbReference>
<proteinExistence type="predicted"/>
<reference evidence="1" key="1">
    <citation type="journal article" date="2014" name="Int. J. Syst. Evol. Microbiol.">
        <title>Complete genome sequence of Corynebacterium casei LMG S-19264T (=DSM 44701T), isolated from a smear-ripened cheese.</title>
        <authorList>
            <consortium name="US DOE Joint Genome Institute (JGI-PGF)"/>
            <person name="Walter F."/>
            <person name="Albersmeier A."/>
            <person name="Kalinowski J."/>
            <person name="Ruckert C."/>
        </authorList>
    </citation>
    <scope>NUCLEOTIDE SEQUENCE</scope>
    <source>
        <strain evidence="1">KCTC 12988</strain>
    </source>
</reference>
<dbReference type="SFLD" id="SFLDS00005">
    <property type="entry name" value="Isoprenoid_Synthase_Type_I"/>
    <property type="match status" value="1"/>
</dbReference>
<dbReference type="Pfam" id="PF00494">
    <property type="entry name" value="SQS_PSY"/>
    <property type="match status" value="1"/>
</dbReference>
<dbReference type="AlphaFoldDB" id="A0A918TRL1"/>
<accession>A0A918TRL1</accession>
<sequence length="294" mass="33050">MSAAPSENLGTDVLRDVSRSFYLTLRALPAGMREATSVGYLLARASDTIADCGGERVERLALLRQFQQVIAGGEAGDFFSKAAAIAREDGLKEGERVLMPRLEEVFVWWQTLPGAEGEAVREVVTTITTGQLWDLERFPEGEVVTLTDAAEAEEYCYQVAGCVGEFWTVIGFHNDPRFAVRPKGEMLQLGRNYGKGLQLVNILRDEGEDKERGRRYLPGERKEWLEKARGYLEDGLSYSRAVRGRRARLATVLPALIGMETLTLLEKASREERAQGVKVNRKVVKRCLWRAFWF</sequence>
<evidence type="ECO:0000313" key="1">
    <source>
        <dbReference type="EMBL" id="GHC56611.1"/>
    </source>
</evidence>
<dbReference type="Gene3D" id="1.10.600.10">
    <property type="entry name" value="Farnesyl Diphosphate Synthase"/>
    <property type="match status" value="1"/>
</dbReference>
<evidence type="ECO:0000313" key="2">
    <source>
        <dbReference type="Proteomes" id="UP000644507"/>
    </source>
</evidence>
<dbReference type="InterPro" id="IPR044844">
    <property type="entry name" value="Trans_IPPS_euk-type"/>
</dbReference>
<dbReference type="RefSeq" id="WP_189570229.1">
    <property type="nucleotide sequence ID" value="NZ_BMXI01000010.1"/>
</dbReference>
<dbReference type="SUPFAM" id="SSF48576">
    <property type="entry name" value="Terpenoid synthases"/>
    <property type="match status" value="1"/>
</dbReference>
<dbReference type="InterPro" id="IPR008949">
    <property type="entry name" value="Isoprenoid_synthase_dom_sf"/>
</dbReference>
<dbReference type="SFLD" id="SFLDG01018">
    <property type="entry name" value="Squalene/Phytoene_Synthase_Lik"/>
    <property type="match status" value="1"/>
</dbReference>
<gene>
    <name evidence="1" type="ORF">GCM10007100_24230</name>
</gene>
<protein>
    <submittedName>
        <fullName evidence="1">Phytoene synthase</fullName>
    </submittedName>
</protein>
<dbReference type="EMBL" id="BMXI01000010">
    <property type="protein sequence ID" value="GHC56611.1"/>
    <property type="molecule type" value="Genomic_DNA"/>
</dbReference>